<dbReference type="HOGENOM" id="CLU_006033_7_0_7"/>
<dbReference type="OrthoDB" id="5344510at2"/>
<dbReference type="GeneID" id="36133518"/>
<dbReference type="Pfam" id="PF00596">
    <property type="entry name" value="Aldolase_II"/>
    <property type="match status" value="1"/>
</dbReference>
<protein>
    <submittedName>
        <fullName evidence="4">L-fuculose-1-phosphate aldolase</fullName>
    </submittedName>
</protein>
<dbReference type="InterPro" id="IPR036409">
    <property type="entry name" value="Aldolase_II/adducin_N_sf"/>
</dbReference>
<dbReference type="GO" id="GO:0005829">
    <property type="term" value="C:cytosol"/>
    <property type="evidence" value="ECO:0007669"/>
    <property type="project" value="TreeGrafter"/>
</dbReference>
<evidence type="ECO:0000313" key="5">
    <source>
        <dbReference type="Proteomes" id="UP000007934"/>
    </source>
</evidence>
<dbReference type="STRING" id="936155.HFELIS_07300"/>
<dbReference type="GO" id="GO:0019323">
    <property type="term" value="P:pentose catabolic process"/>
    <property type="evidence" value="ECO:0007669"/>
    <property type="project" value="TreeGrafter"/>
</dbReference>
<evidence type="ECO:0000313" key="4">
    <source>
        <dbReference type="EMBL" id="CBY82814.1"/>
    </source>
</evidence>
<dbReference type="PANTHER" id="PTHR22789:SF0">
    <property type="entry name" value="3-OXO-TETRONATE 4-PHOSPHATE DECARBOXYLASE-RELATED"/>
    <property type="match status" value="1"/>
</dbReference>
<dbReference type="AlphaFoldDB" id="E7AB54"/>
<dbReference type="eggNOG" id="COG0235">
    <property type="taxonomic scope" value="Bacteria"/>
</dbReference>
<dbReference type="RefSeq" id="WP_013469180.1">
    <property type="nucleotide sequence ID" value="NC_014810.2"/>
</dbReference>
<dbReference type="GO" id="GO:0016832">
    <property type="term" value="F:aldehyde-lyase activity"/>
    <property type="evidence" value="ECO:0007669"/>
    <property type="project" value="TreeGrafter"/>
</dbReference>
<dbReference type="InterPro" id="IPR050197">
    <property type="entry name" value="Aldolase_class_II_sugar_metab"/>
</dbReference>
<dbReference type="SMART" id="SM01007">
    <property type="entry name" value="Aldolase_II"/>
    <property type="match status" value="1"/>
</dbReference>
<dbReference type="KEGG" id="hfe:HFELIS_07300"/>
<proteinExistence type="predicted"/>
<name>E7AB54_HELFC</name>
<feature type="domain" description="Class II aldolase/adducin N-terminal" evidence="3">
    <location>
        <begin position="14"/>
        <end position="192"/>
    </location>
</feature>
<sequence length="209" mass="23908">MNVHVREVNAELLRQLQKASLSMFMRGCFSIFRGSISARVSARRFVINKRDAIFDSLSGDSFMVAQDTPDYRWQEASKDTPIHARIYQGCNEARFVVYARPPYAIAYSLGHTRLAPLDYMGRTLLGNTIEIYDPKGYGEWQERAPADILRHLQEGARNYIFIKGCGIVAYDRELPGLLKTLDLLESSCQILQLAGMMDHSYENDKRFEV</sequence>
<dbReference type="EMBL" id="FQ670179">
    <property type="protein sequence ID" value="CBY82814.1"/>
    <property type="molecule type" value="Genomic_DNA"/>
</dbReference>
<reference evidence="4 5" key="1">
    <citation type="journal article" date="2011" name="Genome Biol. Evol.">
        <title>Comparative whole genome sequence analysis of the carcinogenic bacterial model pathogen Helicobacter felis.</title>
        <authorList>
            <person name="Arnold I.C."/>
            <person name="Zigova Z."/>
            <person name="Holden M."/>
            <person name="Lawley T.D."/>
            <person name="Rad R."/>
            <person name="Dougan G."/>
            <person name="Falkow S."/>
            <person name="Bentley S.D."/>
            <person name="Muller A."/>
        </authorList>
    </citation>
    <scope>NUCLEOTIDE SEQUENCE [LARGE SCALE GENOMIC DNA]</scope>
    <source>
        <strain evidence="5">ATCC 49179 / CCUG 28539 / NCTC 12436 / CS1</strain>
    </source>
</reference>
<evidence type="ECO:0000256" key="1">
    <source>
        <dbReference type="ARBA" id="ARBA00022723"/>
    </source>
</evidence>
<dbReference type="Gene3D" id="3.40.225.10">
    <property type="entry name" value="Class II aldolase/adducin N-terminal domain"/>
    <property type="match status" value="1"/>
</dbReference>
<dbReference type="Proteomes" id="UP000007934">
    <property type="component" value="Chromosome"/>
</dbReference>
<keyword evidence="2" id="KW-0456">Lyase</keyword>
<accession>E7AB54</accession>
<gene>
    <name evidence="4" type="ordered locus">Hfelis_07300</name>
</gene>
<dbReference type="InterPro" id="IPR001303">
    <property type="entry name" value="Aldolase_II/adducin_N"/>
</dbReference>
<keyword evidence="5" id="KW-1185">Reference proteome</keyword>
<dbReference type="PANTHER" id="PTHR22789">
    <property type="entry name" value="FUCULOSE PHOSPHATE ALDOLASE"/>
    <property type="match status" value="1"/>
</dbReference>
<dbReference type="GO" id="GO:0046872">
    <property type="term" value="F:metal ion binding"/>
    <property type="evidence" value="ECO:0007669"/>
    <property type="project" value="UniProtKB-KW"/>
</dbReference>
<keyword evidence="1" id="KW-0479">Metal-binding</keyword>
<organism evidence="4 5">
    <name type="scientific">Helicobacter felis (strain ATCC 49179 / CCUG 28539 / NCTC 12436 / CS1)</name>
    <dbReference type="NCBI Taxonomy" id="936155"/>
    <lineage>
        <taxon>Bacteria</taxon>
        <taxon>Pseudomonadati</taxon>
        <taxon>Campylobacterota</taxon>
        <taxon>Epsilonproteobacteria</taxon>
        <taxon>Campylobacterales</taxon>
        <taxon>Helicobacteraceae</taxon>
        <taxon>Helicobacter</taxon>
    </lineage>
</organism>
<dbReference type="SUPFAM" id="SSF53639">
    <property type="entry name" value="AraD/HMP-PK domain-like"/>
    <property type="match status" value="1"/>
</dbReference>
<evidence type="ECO:0000256" key="2">
    <source>
        <dbReference type="ARBA" id="ARBA00023239"/>
    </source>
</evidence>
<evidence type="ECO:0000259" key="3">
    <source>
        <dbReference type="SMART" id="SM01007"/>
    </source>
</evidence>
<dbReference type="NCBIfam" id="NF004492">
    <property type="entry name" value="PRK05834.1"/>
    <property type="match status" value="1"/>
</dbReference>